<name>A0A3N4IVA4_9PEZI</name>
<evidence type="ECO:0000313" key="1">
    <source>
        <dbReference type="EMBL" id="RPA89776.1"/>
    </source>
</evidence>
<keyword evidence="2" id="KW-1185">Reference proteome</keyword>
<feature type="non-terminal residue" evidence="1">
    <location>
        <position position="50"/>
    </location>
</feature>
<accession>A0A3N4IVA4</accession>
<reference evidence="1 2" key="1">
    <citation type="journal article" date="2018" name="Nat. Ecol. Evol.">
        <title>Pezizomycetes genomes reveal the molecular basis of ectomycorrhizal truffle lifestyle.</title>
        <authorList>
            <person name="Murat C."/>
            <person name="Payen T."/>
            <person name="Noel B."/>
            <person name="Kuo A."/>
            <person name="Morin E."/>
            <person name="Chen J."/>
            <person name="Kohler A."/>
            <person name="Krizsan K."/>
            <person name="Balestrini R."/>
            <person name="Da Silva C."/>
            <person name="Montanini B."/>
            <person name="Hainaut M."/>
            <person name="Levati E."/>
            <person name="Barry K.W."/>
            <person name="Belfiori B."/>
            <person name="Cichocki N."/>
            <person name="Clum A."/>
            <person name="Dockter R.B."/>
            <person name="Fauchery L."/>
            <person name="Guy J."/>
            <person name="Iotti M."/>
            <person name="Le Tacon F."/>
            <person name="Lindquist E.A."/>
            <person name="Lipzen A."/>
            <person name="Malagnac F."/>
            <person name="Mello A."/>
            <person name="Molinier V."/>
            <person name="Miyauchi S."/>
            <person name="Poulain J."/>
            <person name="Riccioni C."/>
            <person name="Rubini A."/>
            <person name="Sitrit Y."/>
            <person name="Splivallo R."/>
            <person name="Traeger S."/>
            <person name="Wang M."/>
            <person name="Zifcakova L."/>
            <person name="Wipf D."/>
            <person name="Zambonelli A."/>
            <person name="Paolocci F."/>
            <person name="Nowrousian M."/>
            <person name="Ottonello S."/>
            <person name="Baldrian P."/>
            <person name="Spatafora J.W."/>
            <person name="Henrissat B."/>
            <person name="Nagy L.G."/>
            <person name="Aury J.M."/>
            <person name="Wincker P."/>
            <person name="Grigoriev I.V."/>
            <person name="Bonfante P."/>
            <person name="Martin F.M."/>
        </authorList>
    </citation>
    <scope>NUCLEOTIDE SEQUENCE [LARGE SCALE GENOMIC DNA]</scope>
    <source>
        <strain evidence="1 2">120613-1</strain>
    </source>
</reference>
<dbReference type="EMBL" id="ML120556">
    <property type="protein sequence ID" value="RPA89776.1"/>
    <property type="molecule type" value="Genomic_DNA"/>
</dbReference>
<sequence>MCVRTVAPASEERRSQRLVPYDQLYPSWQNKGIQLKRHEAIMRKQHGHLI</sequence>
<protein>
    <submittedName>
        <fullName evidence="1">Uncharacterized protein</fullName>
    </submittedName>
</protein>
<gene>
    <name evidence="1" type="ORF">L873DRAFT_1822247</name>
</gene>
<organism evidence="1 2">
    <name type="scientific">Choiromyces venosus 120613-1</name>
    <dbReference type="NCBI Taxonomy" id="1336337"/>
    <lineage>
        <taxon>Eukaryota</taxon>
        <taxon>Fungi</taxon>
        <taxon>Dikarya</taxon>
        <taxon>Ascomycota</taxon>
        <taxon>Pezizomycotina</taxon>
        <taxon>Pezizomycetes</taxon>
        <taxon>Pezizales</taxon>
        <taxon>Tuberaceae</taxon>
        <taxon>Choiromyces</taxon>
    </lineage>
</organism>
<dbReference type="Proteomes" id="UP000276215">
    <property type="component" value="Unassembled WGS sequence"/>
</dbReference>
<proteinExistence type="predicted"/>
<evidence type="ECO:0000313" key="2">
    <source>
        <dbReference type="Proteomes" id="UP000276215"/>
    </source>
</evidence>
<dbReference type="AlphaFoldDB" id="A0A3N4IVA4"/>